<evidence type="ECO:0000313" key="2">
    <source>
        <dbReference type="Proteomes" id="UP000326678"/>
    </source>
</evidence>
<reference evidence="1 2" key="1">
    <citation type="submission" date="2019-10" db="EMBL/GenBank/DDBJ databases">
        <title>Genomic and transcriptomic insights into the perfect genentic adaptation of a filamentous nitrogen-fixing cyanobacterium to rice fields.</title>
        <authorList>
            <person name="Chen Z."/>
        </authorList>
    </citation>
    <scope>NUCLEOTIDE SEQUENCE [LARGE SCALE GENOMIC DNA]</scope>
    <source>
        <strain evidence="1">CCNUC1</strain>
    </source>
</reference>
<gene>
    <name evidence="1" type="ORF">GXM_00311</name>
</gene>
<organism evidence="1 2">
    <name type="scientific">Nostoc sphaeroides CCNUC1</name>
    <dbReference type="NCBI Taxonomy" id="2653204"/>
    <lineage>
        <taxon>Bacteria</taxon>
        <taxon>Bacillati</taxon>
        <taxon>Cyanobacteriota</taxon>
        <taxon>Cyanophyceae</taxon>
        <taxon>Nostocales</taxon>
        <taxon>Nostocaceae</taxon>
        <taxon>Nostoc</taxon>
    </lineage>
</organism>
<proteinExistence type="predicted"/>
<dbReference type="AlphaFoldDB" id="A0A5P8VQV8"/>
<dbReference type="KEGG" id="nsh:GXM_00311"/>
<name>A0A5P8VQV8_9NOSO</name>
<accession>A0A5P8VQV8</accession>
<dbReference type="Proteomes" id="UP000326678">
    <property type="component" value="Chromosome Gxm1"/>
</dbReference>
<sequence length="40" mass="4633">MTTRFSTRLCANARIQKSKVKSQKRDTAVLNLFMGFKIIE</sequence>
<dbReference type="EMBL" id="CP045226">
    <property type="protein sequence ID" value="QFS42838.1"/>
    <property type="molecule type" value="Genomic_DNA"/>
</dbReference>
<protein>
    <submittedName>
        <fullName evidence="1">Uncharacterized protein</fullName>
    </submittedName>
</protein>
<evidence type="ECO:0000313" key="1">
    <source>
        <dbReference type="EMBL" id="QFS42838.1"/>
    </source>
</evidence>
<keyword evidence="2" id="KW-1185">Reference proteome</keyword>